<reference evidence="2" key="1">
    <citation type="submission" date="2021-03" db="EMBL/GenBank/DDBJ databases">
        <authorList>
            <person name="Ping X."/>
        </authorList>
    </citation>
    <scope>NUCLEOTIDE SEQUENCE</scope>
    <source>
        <strain evidence="2">E313</strain>
    </source>
</reference>
<keyword evidence="3" id="KW-1185">Reference proteome</keyword>
<evidence type="ECO:0000259" key="1">
    <source>
        <dbReference type="Pfam" id="PF04264"/>
    </source>
</evidence>
<dbReference type="Gene3D" id="2.40.128.110">
    <property type="entry name" value="Lipid/polyisoprenoid-binding, YceI-like"/>
    <property type="match status" value="1"/>
</dbReference>
<dbReference type="InterPro" id="IPR007372">
    <property type="entry name" value="Lipid/polyisoprenoid-bd_YceI"/>
</dbReference>
<dbReference type="Proteomes" id="UP000778797">
    <property type="component" value="Unassembled WGS sequence"/>
</dbReference>
<name>A0ABS8EJY6_9FLAO</name>
<dbReference type="Pfam" id="PF04264">
    <property type="entry name" value="YceI"/>
    <property type="match status" value="1"/>
</dbReference>
<accession>A0ABS8EJY6</accession>
<dbReference type="InterPro" id="IPR036761">
    <property type="entry name" value="TTHA0802/YceI-like_sf"/>
</dbReference>
<organism evidence="2 3">
    <name type="scientific">Winogradskyella immobilis</name>
    <dbReference type="NCBI Taxonomy" id="2816852"/>
    <lineage>
        <taxon>Bacteria</taxon>
        <taxon>Pseudomonadati</taxon>
        <taxon>Bacteroidota</taxon>
        <taxon>Flavobacteriia</taxon>
        <taxon>Flavobacteriales</taxon>
        <taxon>Flavobacteriaceae</taxon>
        <taxon>Winogradskyella</taxon>
    </lineage>
</organism>
<dbReference type="RefSeq" id="WP_227475958.1">
    <property type="nucleotide sequence ID" value="NZ_JAFMPT010000002.1"/>
</dbReference>
<dbReference type="SUPFAM" id="SSF101874">
    <property type="entry name" value="YceI-like"/>
    <property type="match status" value="1"/>
</dbReference>
<protein>
    <submittedName>
        <fullName evidence="2">YceI family protein</fullName>
    </submittedName>
</protein>
<evidence type="ECO:0000313" key="3">
    <source>
        <dbReference type="Proteomes" id="UP000778797"/>
    </source>
</evidence>
<dbReference type="EMBL" id="JAFMPT010000002">
    <property type="protein sequence ID" value="MCC1483511.1"/>
    <property type="molecule type" value="Genomic_DNA"/>
</dbReference>
<dbReference type="PROSITE" id="PS51257">
    <property type="entry name" value="PROKAR_LIPOPROTEIN"/>
    <property type="match status" value="1"/>
</dbReference>
<sequence length="181" mass="20971">MLKTLLSFFIFISLGCVVIEAQDYIDRQGEITFFSYTSVEDIQAKNNQGLSSISLETGDIAVRILMKAFVFKKSLMHEHFNESYIESDLYPEATFLGKIIDFNQDDDEQIRIIKGDFQLRDVSKPFEIKSKITKENNTYSIEGELEVNIEDYKIKVPKLLSPNIAKTIKVSFKFQYRPNEK</sequence>
<evidence type="ECO:0000313" key="2">
    <source>
        <dbReference type="EMBL" id="MCC1483511.1"/>
    </source>
</evidence>
<gene>
    <name evidence="2" type="ORF">J1C55_02815</name>
</gene>
<reference evidence="2" key="2">
    <citation type="submission" date="2021-10" db="EMBL/GenBank/DDBJ databases">
        <title>Genome of Winogradskyella sp. E313.</title>
        <authorList>
            <person name="Zhou Y."/>
        </authorList>
    </citation>
    <scope>NUCLEOTIDE SEQUENCE</scope>
    <source>
        <strain evidence="2">E313</strain>
    </source>
</reference>
<proteinExistence type="predicted"/>
<comment type="caution">
    <text evidence="2">The sequence shown here is derived from an EMBL/GenBank/DDBJ whole genome shotgun (WGS) entry which is preliminary data.</text>
</comment>
<feature type="domain" description="Lipid/polyisoprenoid-binding YceI-like" evidence="1">
    <location>
        <begin position="53"/>
        <end position="175"/>
    </location>
</feature>